<dbReference type="Pfam" id="PF07876">
    <property type="entry name" value="Dabb"/>
    <property type="match status" value="1"/>
</dbReference>
<protein>
    <recommendedName>
        <fullName evidence="5">Stress-response A/B barrel domain-containing protein</fullName>
    </recommendedName>
</protein>
<dbReference type="InterPro" id="IPR008335">
    <property type="entry name" value="Mopterin_OxRdtase_euk"/>
</dbReference>
<proteinExistence type="predicted"/>
<dbReference type="VEuPathDB" id="FungiDB:PV10_08415"/>
<dbReference type="SMART" id="SM00886">
    <property type="entry name" value="Dabb"/>
    <property type="match status" value="1"/>
</dbReference>
<dbReference type="EMBL" id="NAJM01000016">
    <property type="protein sequence ID" value="RVX71576.1"/>
    <property type="molecule type" value="Genomic_DNA"/>
</dbReference>
<dbReference type="GO" id="GO:0008482">
    <property type="term" value="F:sulfite oxidase activity"/>
    <property type="evidence" value="ECO:0007669"/>
    <property type="project" value="TreeGrafter"/>
</dbReference>
<accession>A0A438N7F3</accession>
<dbReference type="SUPFAM" id="SSF56524">
    <property type="entry name" value="Oxidoreductase molybdopterin-binding domain"/>
    <property type="match status" value="1"/>
</dbReference>
<evidence type="ECO:0000313" key="7">
    <source>
        <dbReference type="Proteomes" id="UP000288859"/>
    </source>
</evidence>
<dbReference type="Proteomes" id="UP000288859">
    <property type="component" value="Unassembled WGS sequence"/>
</dbReference>
<dbReference type="GO" id="GO:0030151">
    <property type="term" value="F:molybdenum ion binding"/>
    <property type="evidence" value="ECO:0007669"/>
    <property type="project" value="InterPro"/>
</dbReference>
<name>A0A438N7F3_EXOME</name>
<reference evidence="6 7" key="1">
    <citation type="submission" date="2017-03" db="EMBL/GenBank/DDBJ databases">
        <title>Genomes of endolithic fungi from Antarctica.</title>
        <authorList>
            <person name="Coleine C."/>
            <person name="Masonjones S."/>
            <person name="Stajich J.E."/>
        </authorList>
    </citation>
    <scope>NUCLEOTIDE SEQUENCE [LARGE SCALE GENOMIC DNA]</scope>
    <source>
        <strain evidence="6 7">CCFEE 6314</strain>
    </source>
</reference>
<dbReference type="GO" id="GO:0006790">
    <property type="term" value="P:sulfur compound metabolic process"/>
    <property type="evidence" value="ECO:0007669"/>
    <property type="project" value="TreeGrafter"/>
</dbReference>
<dbReference type="Pfam" id="PF03404">
    <property type="entry name" value="Mo-co_dimer"/>
    <property type="match status" value="1"/>
</dbReference>
<dbReference type="AlphaFoldDB" id="A0A438N7F3"/>
<evidence type="ECO:0000259" key="5">
    <source>
        <dbReference type="PROSITE" id="PS51502"/>
    </source>
</evidence>
<dbReference type="PANTHER" id="PTHR19372">
    <property type="entry name" value="SULFITE REDUCTASE"/>
    <property type="match status" value="1"/>
</dbReference>
<dbReference type="Pfam" id="PF00174">
    <property type="entry name" value="Oxidored_molyb"/>
    <property type="match status" value="1"/>
</dbReference>
<evidence type="ECO:0000256" key="3">
    <source>
        <dbReference type="ARBA" id="ARBA00022723"/>
    </source>
</evidence>
<dbReference type="SUPFAM" id="SSF54909">
    <property type="entry name" value="Dimeric alpha+beta barrel"/>
    <property type="match status" value="1"/>
</dbReference>
<dbReference type="InterPro" id="IPR036374">
    <property type="entry name" value="OxRdtase_Mopterin-bd_sf"/>
</dbReference>
<comment type="caution">
    <text evidence="6">The sequence shown here is derived from an EMBL/GenBank/DDBJ whole genome shotgun (WGS) entry which is preliminary data.</text>
</comment>
<keyword evidence="3" id="KW-0479">Metal-binding</keyword>
<dbReference type="InterPro" id="IPR014756">
    <property type="entry name" value="Ig_E-set"/>
</dbReference>
<sequence length="443" mass="49513">MDLYSEADYSQNVRFISDLEPDFERAALVTIEPSGFYIRQPPKPHELETEITDDSQLFQTIHMGAAVVDQDQWILVVDGMVDRPFTTTLSQLKAMPKVTMTAFHECYGSPLAAPIHALWRIGNVEWTGVRLSHLLELARPRETGTYVWSQGLESGSFGGVSADRFEKDLTIEKALQPEVLLAYAINGQPLDKNRGGPVRLVVPGWFGTNSTKWLCRITIQDHRATGPYTTKFYNEIDPTDPSGTVTRPVWAVEPNSMIVRPKPEQVFRRGTVEIWGRAWGCDEICSVDISIDGALTWLPKHVAHLSPRVSFEWQLFKAEVELEPGVYNIICRAQDTKGTQQPLAGRRNHVHSLSLFRITLPTMPVYHIVLFKLKPDVTASQLTEWKDEAKALIGQIPGLVAMEVSPPLAATAQRAQGFDMGLVSTLEGASYLKGYAEHPAHLK</sequence>
<dbReference type="InterPro" id="IPR000572">
    <property type="entry name" value="OxRdtase_Mopterin-bd_dom"/>
</dbReference>
<dbReference type="PRINTS" id="PR00407">
    <property type="entry name" value="EUMOPTERIN"/>
</dbReference>
<dbReference type="VEuPathDB" id="FungiDB:PV10_08414"/>
<dbReference type="Gene3D" id="2.60.40.650">
    <property type="match status" value="1"/>
</dbReference>
<feature type="domain" description="Stress-response A/B barrel" evidence="5">
    <location>
        <begin position="365"/>
        <end position="443"/>
    </location>
</feature>
<dbReference type="PROSITE" id="PS51502">
    <property type="entry name" value="S_R_A_B_BARREL"/>
    <property type="match status" value="1"/>
</dbReference>
<dbReference type="Gene3D" id="3.30.70.100">
    <property type="match status" value="1"/>
</dbReference>
<dbReference type="SUPFAM" id="SSF81296">
    <property type="entry name" value="E set domains"/>
    <property type="match status" value="1"/>
</dbReference>
<dbReference type="GO" id="GO:0005739">
    <property type="term" value="C:mitochondrion"/>
    <property type="evidence" value="ECO:0007669"/>
    <property type="project" value="TreeGrafter"/>
</dbReference>
<evidence type="ECO:0000256" key="1">
    <source>
        <dbReference type="ARBA" id="ARBA00001924"/>
    </source>
</evidence>
<gene>
    <name evidence="6" type="ORF">B0A52_03760</name>
</gene>
<dbReference type="GO" id="GO:0043546">
    <property type="term" value="F:molybdopterin cofactor binding"/>
    <property type="evidence" value="ECO:0007669"/>
    <property type="project" value="TreeGrafter"/>
</dbReference>
<keyword evidence="2" id="KW-0500">Molybdenum</keyword>
<evidence type="ECO:0000256" key="2">
    <source>
        <dbReference type="ARBA" id="ARBA00022505"/>
    </source>
</evidence>
<evidence type="ECO:0000256" key="4">
    <source>
        <dbReference type="ARBA" id="ARBA00023002"/>
    </source>
</evidence>
<comment type="cofactor">
    <cofactor evidence="1">
        <name>Mo-molybdopterin</name>
        <dbReference type="ChEBI" id="CHEBI:71302"/>
    </cofactor>
</comment>
<dbReference type="OrthoDB" id="10051395at2759"/>
<dbReference type="InterPro" id="IPR005066">
    <property type="entry name" value="MoCF_OxRdtse_dimer"/>
</dbReference>
<evidence type="ECO:0000313" key="6">
    <source>
        <dbReference type="EMBL" id="RVX71576.1"/>
    </source>
</evidence>
<dbReference type="InterPro" id="IPR013097">
    <property type="entry name" value="Dabb"/>
</dbReference>
<dbReference type="GO" id="GO:0020037">
    <property type="term" value="F:heme binding"/>
    <property type="evidence" value="ECO:0007669"/>
    <property type="project" value="TreeGrafter"/>
</dbReference>
<dbReference type="InterPro" id="IPR011008">
    <property type="entry name" value="Dimeric_a/b-barrel"/>
</dbReference>
<keyword evidence="4" id="KW-0560">Oxidoreductase</keyword>
<dbReference type="PANTHER" id="PTHR19372:SF7">
    <property type="entry name" value="SULFITE OXIDASE, MITOCHONDRIAL"/>
    <property type="match status" value="1"/>
</dbReference>
<dbReference type="Gene3D" id="3.90.420.10">
    <property type="entry name" value="Oxidoreductase, molybdopterin-binding domain"/>
    <property type="match status" value="1"/>
</dbReference>
<organism evidence="6 7">
    <name type="scientific">Exophiala mesophila</name>
    <name type="common">Black yeast-like fungus</name>
    <dbReference type="NCBI Taxonomy" id="212818"/>
    <lineage>
        <taxon>Eukaryota</taxon>
        <taxon>Fungi</taxon>
        <taxon>Dikarya</taxon>
        <taxon>Ascomycota</taxon>
        <taxon>Pezizomycotina</taxon>
        <taxon>Eurotiomycetes</taxon>
        <taxon>Chaetothyriomycetidae</taxon>
        <taxon>Chaetothyriales</taxon>
        <taxon>Herpotrichiellaceae</taxon>
        <taxon>Exophiala</taxon>
    </lineage>
</organism>